<gene>
    <name evidence="2" type="ORF">MGL_1229</name>
</gene>
<organism evidence="2 3">
    <name type="scientific">Malassezia globosa (strain ATCC MYA-4612 / CBS 7966)</name>
    <name type="common">Dandruff-associated fungus</name>
    <dbReference type="NCBI Taxonomy" id="425265"/>
    <lineage>
        <taxon>Eukaryota</taxon>
        <taxon>Fungi</taxon>
        <taxon>Dikarya</taxon>
        <taxon>Basidiomycota</taxon>
        <taxon>Ustilaginomycotina</taxon>
        <taxon>Malasseziomycetes</taxon>
        <taxon>Malasseziales</taxon>
        <taxon>Malasseziaceae</taxon>
        <taxon>Malassezia</taxon>
    </lineage>
</organism>
<dbReference type="AlphaFoldDB" id="A8PWV3"/>
<dbReference type="FunCoup" id="A8PWV3">
    <property type="interactions" value="99"/>
</dbReference>
<evidence type="ECO:0000256" key="1">
    <source>
        <dbReference type="ARBA" id="ARBA00023002"/>
    </source>
</evidence>
<dbReference type="Proteomes" id="UP000008837">
    <property type="component" value="Unassembled WGS sequence"/>
</dbReference>
<dbReference type="GeneID" id="5856266"/>
<dbReference type="InterPro" id="IPR036291">
    <property type="entry name" value="NAD(P)-bd_dom_sf"/>
</dbReference>
<accession>A8PWV3</accession>
<dbReference type="GO" id="GO:0016491">
    <property type="term" value="F:oxidoreductase activity"/>
    <property type="evidence" value="ECO:0007669"/>
    <property type="project" value="UniProtKB-KW"/>
</dbReference>
<proteinExistence type="predicted"/>
<evidence type="ECO:0008006" key="4">
    <source>
        <dbReference type="Google" id="ProtNLM"/>
    </source>
</evidence>
<dbReference type="PRINTS" id="PR00081">
    <property type="entry name" value="GDHRDH"/>
</dbReference>
<dbReference type="OMA" id="MGLQIAT"/>
<dbReference type="RefSeq" id="XP_001731961.1">
    <property type="nucleotide sequence ID" value="XM_001731909.1"/>
</dbReference>
<dbReference type="InterPro" id="IPR002347">
    <property type="entry name" value="SDR_fam"/>
</dbReference>
<evidence type="ECO:0000313" key="3">
    <source>
        <dbReference type="Proteomes" id="UP000008837"/>
    </source>
</evidence>
<protein>
    <recommendedName>
        <fullName evidence="4">NAD(P)-binding protein</fullName>
    </recommendedName>
</protein>
<reference evidence="2 3" key="1">
    <citation type="journal article" date="2007" name="Proc. Natl. Acad. Sci. U.S.A.">
        <title>Dandruff-associated Malassezia genomes reveal convergent and divergent virulence traits shared with plant and human fungal pathogens.</title>
        <authorList>
            <person name="Xu J."/>
            <person name="Saunders C.W."/>
            <person name="Hu P."/>
            <person name="Grant R.A."/>
            <person name="Boekhout T."/>
            <person name="Kuramae E.E."/>
            <person name="Kronstad J.W."/>
            <person name="Deangelis Y.M."/>
            <person name="Reeder N.L."/>
            <person name="Johnstone K.R."/>
            <person name="Leland M."/>
            <person name="Fieno A.M."/>
            <person name="Begley W.M."/>
            <person name="Sun Y."/>
            <person name="Lacey M.P."/>
            <person name="Chaudhary T."/>
            <person name="Keough T."/>
            <person name="Chu L."/>
            <person name="Sears R."/>
            <person name="Yuan B."/>
            <person name="Dawson T.L.Jr."/>
        </authorList>
    </citation>
    <scope>NUCLEOTIDE SEQUENCE [LARGE SCALE GENOMIC DNA]</scope>
    <source>
        <strain evidence="3">ATCC MYA-4612 / CBS 7966</strain>
    </source>
</reference>
<name>A8PWV3_MALGO</name>
<keyword evidence="1" id="KW-0560">Oxidoreductase</keyword>
<dbReference type="OrthoDB" id="191139at2759"/>
<dbReference type="PANTHER" id="PTHR43157:SF73">
    <property type="entry name" value="WW DOMAIN-CONTAINING OXIDOREDUCTASE-LIKE PROTEIN"/>
    <property type="match status" value="1"/>
</dbReference>
<dbReference type="PANTHER" id="PTHR43157">
    <property type="entry name" value="PHOSPHATIDYLINOSITOL-GLYCAN BIOSYNTHESIS CLASS F PROTEIN-RELATED"/>
    <property type="match status" value="1"/>
</dbReference>
<comment type="caution">
    <text evidence="2">The sequence shown here is derived from an EMBL/GenBank/DDBJ whole genome shotgun (WGS) entry which is preliminary data.</text>
</comment>
<dbReference type="KEGG" id="mgl:MGL_1229"/>
<dbReference type="SUPFAM" id="SSF51735">
    <property type="entry name" value="NAD(P)-binding Rossmann-fold domains"/>
    <property type="match status" value="1"/>
</dbReference>
<sequence length="314" mass="34412">MPSQDGRIAIVTGGNSGIGLETVRALAGKGATVYMASRNEAKARNALSKLKSDTETRKGHVDFLPLDLGSFESIQRCVHLFQDRQSHLDMLFNCAAILDPNCGQTSEGFELHFGVNVVGPYYLTRLLIPFLIKSFQLNPMRPPRVCFTSSMQHLYATSKGFDPSDPSGEKGFHVLPKFIQAYNNSKMAVILIANKLNSEYCGDGIIFSSCNPGNVKTDLSRHIVNLSNVWIGNLLGPRVLYPPEMGALTQLYACTSLEAGEGGAYYVPWARRGEPSPIAKDPKVQDSCMYTCDSPCPVIRFLDQLIALRTGQVV</sequence>
<dbReference type="EMBL" id="AAYY01000003">
    <property type="protein sequence ID" value="EDP44747.1"/>
    <property type="molecule type" value="Genomic_DNA"/>
</dbReference>
<dbReference type="VEuPathDB" id="FungiDB:MGL_1229"/>
<dbReference type="STRING" id="425265.A8PWV3"/>
<dbReference type="InParanoid" id="A8PWV3"/>
<dbReference type="Gene3D" id="3.40.50.720">
    <property type="entry name" value="NAD(P)-binding Rossmann-like Domain"/>
    <property type="match status" value="1"/>
</dbReference>
<evidence type="ECO:0000313" key="2">
    <source>
        <dbReference type="EMBL" id="EDP44747.1"/>
    </source>
</evidence>
<keyword evidence="3" id="KW-1185">Reference proteome</keyword>
<dbReference type="Pfam" id="PF00106">
    <property type="entry name" value="adh_short"/>
    <property type="match status" value="1"/>
</dbReference>